<evidence type="ECO:0000256" key="3">
    <source>
        <dbReference type="ARBA" id="ARBA00023235"/>
    </source>
</evidence>
<comment type="catalytic activity">
    <reaction evidence="4">
        <text>L-alanine = D-alanine</text>
        <dbReference type="Rhea" id="RHEA:20249"/>
        <dbReference type="ChEBI" id="CHEBI:57416"/>
        <dbReference type="ChEBI" id="CHEBI:57972"/>
        <dbReference type="EC" id="5.1.1.1"/>
    </reaction>
</comment>
<dbReference type="SUPFAM" id="SSF51419">
    <property type="entry name" value="PLP-binding barrel"/>
    <property type="match status" value="1"/>
</dbReference>
<evidence type="ECO:0000313" key="7">
    <source>
        <dbReference type="Proteomes" id="UP001652442"/>
    </source>
</evidence>
<dbReference type="PANTHER" id="PTHR30511:SF0">
    <property type="entry name" value="ALANINE RACEMASE, CATABOLIC-RELATED"/>
    <property type="match status" value="1"/>
</dbReference>
<dbReference type="Pfam" id="PF01168">
    <property type="entry name" value="Ala_racemase_N"/>
    <property type="match status" value="1"/>
</dbReference>
<dbReference type="RefSeq" id="WP_158426167.1">
    <property type="nucleotide sequence ID" value="NZ_JAOQJQ010000008.1"/>
</dbReference>
<keyword evidence="7" id="KW-1185">Reference proteome</keyword>
<dbReference type="InterPro" id="IPR020622">
    <property type="entry name" value="Ala_racemase_pyridoxalP-BS"/>
</dbReference>
<dbReference type="NCBIfam" id="NF033131">
    <property type="entry name" value="vanT-G-Cterm"/>
    <property type="match status" value="1"/>
</dbReference>
<dbReference type="InterPro" id="IPR000821">
    <property type="entry name" value="Ala_racemase"/>
</dbReference>
<feature type="binding site" evidence="4">
    <location>
        <position position="326"/>
    </location>
    <ligand>
        <name>substrate</name>
    </ligand>
</feature>
<dbReference type="SUPFAM" id="SSF50621">
    <property type="entry name" value="Alanine racemase C-terminal domain-like"/>
    <property type="match status" value="1"/>
</dbReference>
<dbReference type="HAMAP" id="MF_01201">
    <property type="entry name" value="Ala_racemase"/>
    <property type="match status" value="1"/>
</dbReference>
<accession>A0ABT2TMS8</accession>
<name>A0ABT2TMS8_9FIRM</name>
<comment type="function">
    <text evidence="4">Catalyzes the interconversion of L-alanine and D-alanine. May also act on other amino acids.</text>
</comment>
<evidence type="ECO:0000313" key="6">
    <source>
        <dbReference type="EMBL" id="MCU6763522.1"/>
    </source>
</evidence>
<proteinExistence type="inferred from homology"/>
<reference evidence="6 7" key="1">
    <citation type="journal article" date="2021" name="ISME Commun">
        <title>Automated analysis of genomic sequences facilitates high-throughput and comprehensive description of bacteria.</title>
        <authorList>
            <person name="Hitch T.C.A."/>
        </authorList>
    </citation>
    <scope>NUCLEOTIDE SEQUENCE [LARGE SCALE GENOMIC DNA]</scope>
    <source>
        <strain evidence="6 7">Sanger_109</strain>
    </source>
</reference>
<comment type="similarity">
    <text evidence="4">Belongs to the alanine racemase family.</text>
</comment>
<keyword evidence="3 4" id="KW-0413">Isomerase</keyword>
<dbReference type="Pfam" id="PF00842">
    <property type="entry name" value="Ala_racemase_C"/>
    <property type="match status" value="1"/>
</dbReference>
<comment type="cofactor">
    <cofactor evidence="1 4">
        <name>pyridoxal 5'-phosphate</name>
        <dbReference type="ChEBI" id="CHEBI:597326"/>
    </cofactor>
</comment>
<dbReference type="EMBL" id="JAOQJQ010000008">
    <property type="protein sequence ID" value="MCU6763522.1"/>
    <property type="molecule type" value="Genomic_DNA"/>
</dbReference>
<dbReference type="InterPro" id="IPR009006">
    <property type="entry name" value="Ala_racemase/Decarboxylase_C"/>
</dbReference>
<evidence type="ECO:0000259" key="5">
    <source>
        <dbReference type="SMART" id="SM01005"/>
    </source>
</evidence>
<evidence type="ECO:0000256" key="2">
    <source>
        <dbReference type="ARBA" id="ARBA00022898"/>
    </source>
</evidence>
<dbReference type="NCBIfam" id="TIGR00492">
    <property type="entry name" value="alr"/>
    <property type="match status" value="1"/>
</dbReference>
<dbReference type="InterPro" id="IPR001608">
    <property type="entry name" value="Ala_racemase_N"/>
</dbReference>
<feature type="active site" description="Proton acceptor; specific for L-alanine" evidence="4">
    <location>
        <position position="278"/>
    </location>
</feature>
<dbReference type="InterPro" id="IPR011079">
    <property type="entry name" value="Ala_racemase_C"/>
</dbReference>
<sequence>MENTTILKNETTNTSLIRARSWAEIDFKALTENTAIIRSLLPDSCRLMAVVKANAYGHGDVIVSRHLNSIGVTDFAVATLEEGIHLRKAGICGNILILGYTPASFASQISYYQLTQTVTDLSHARALAQSGFYLDVHLKIDTGMHRLGITPEHFTEICRLFEQPDINVTGMFTHLCTADSTEPSDIKYADFQIQQFLELDKTLKASGIQVPIHIQSSYGVINYPGLPCDFARPGILLYGCYSDTNKDSCLLPSMRPVLSWYTHIASIREIPAGESVGYGRTHRAKRPERIAVLPVGYADGYPRSLSNQGYVIIHGKAAPVIGRICMDQMTVDISDIPMASVNDKATLIGSEGALTLTAEELAVRSGSITNELLSRIGSRIHRIPVNKKNPSLNPKDFP</sequence>
<dbReference type="PANTHER" id="PTHR30511">
    <property type="entry name" value="ALANINE RACEMASE"/>
    <property type="match status" value="1"/>
</dbReference>
<dbReference type="Proteomes" id="UP001652442">
    <property type="component" value="Unassembled WGS sequence"/>
</dbReference>
<keyword evidence="2 4" id="KW-0663">Pyridoxal phosphate</keyword>
<dbReference type="Gene3D" id="2.40.37.10">
    <property type="entry name" value="Lyase, Ornithine Decarboxylase, Chain A, domain 1"/>
    <property type="match status" value="1"/>
</dbReference>
<gene>
    <name evidence="6" type="primary">vanT</name>
    <name evidence="6" type="ORF">OCV88_14495</name>
</gene>
<evidence type="ECO:0000256" key="4">
    <source>
        <dbReference type="HAMAP-Rule" id="MF_01201"/>
    </source>
</evidence>
<organism evidence="6 7">
    <name type="scientific">Brotonthovivens ammoniilytica</name>
    <dbReference type="NCBI Taxonomy" id="2981725"/>
    <lineage>
        <taxon>Bacteria</taxon>
        <taxon>Bacillati</taxon>
        <taxon>Bacillota</taxon>
        <taxon>Clostridia</taxon>
        <taxon>Lachnospirales</taxon>
        <taxon>Lachnospiraceae</taxon>
        <taxon>Brotonthovivens</taxon>
    </lineage>
</organism>
<feature type="active site" description="Proton acceptor; specific for D-alanine" evidence="4">
    <location>
        <position position="52"/>
    </location>
</feature>
<comment type="pathway">
    <text evidence="4">Amino-acid biosynthesis; D-alanine biosynthesis; D-alanine from L-alanine: step 1/1.</text>
</comment>
<evidence type="ECO:0000256" key="1">
    <source>
        <dbReference type="ARBA" id="ARBA00001933"/>
    </source>
</evidence>
<dbReference type="PROSITE" id="PS00395">
    <property type="entry name" value="ALANINE_RACEMASE"/>
    <property type="match status" value="1"/>
</dbReference>
<comment type="caution">
    <text evidence="6">The sequence shown here is derived from an EMBL/GenBank/DDBJ whole genome shotgun (WGS) entry which is preliminary data.</text>
</comment>
<dbReference type="PRINTS" id="PR00992">
    <property type="entry name" value="ALARACEMASE"/>
</dbReference>
<protein>
    <recommendedName>
        <fullName evidence="4">Alanine racemase</fullName>
        <ecNumber evidence="4">5.1.1.1</ecNumber>
    </recommendedName>
</protein>
<dbReference type="SMART" id="SM01005">
    <property type="entry name" value="Ala_racemase_C"/>
    <property type="match status" value="1"/>
</dbReference>
<dbReference type="EC" id="5.1.1.1" evidence="4"/>
<dbReference type="InterPro" id="IPR029066">
    <property type="entry name" value="PLP-binding_barrel"/>
</dbReference>
<dbReference type="Gene3D" id="3.20.20.10">
    <property type="entry name" value="Alanine racemase"/>
    <property type="match status" value="1"/>
</dbReference>
<feature type="binding site" evidence="4">
    <location>
        <position position="146"/>
    </location>
    <ligand>
        <name>substrate</name>
    </ligand>
</feature>
<feature type="modified residue" description="N6-(pyridoxal phosphate)lysine" evidence="4">
    <location>
        <position position="52"/>
    </location>
</feature>
<feature type="domain" description="Alanine racemase C-terminal" evidence="5">
    <location>
        <begin position="257"/>
        <end position="385"/>
    </location>
</feature>